<name>H5XQD9_9PSEU</name>
<evidence type="ECO:0000259" key="2">
    <source>
        <dbReference type="Pfam" id="PF11716"/>
    </source>
</evidence>
<dbReference type="EMBL" id="CM001440">
    <property type="protein sequence ID" value="EHR63872.1"/>
    <property type="molecule type" value="Genomic_DNA"/>
</dbReference>
<protein>
    <submittedName>
        <fullName evidence="3">TIGR03086 family protein</fullName>
    </submittedName>
</protein>
<organism evidence="3 4">
    <name type="scientific">Saccharomonospora cyanea NA-134</name>
    <dbReference type="NCBI Taxonomy" id="882082"/>
    <lineage>
        <taxon>Bacteria</taxon>
        <taxon>Bacillati</taxon>
        <taxon>Actinomycetota</taxon>
        <taxon>Actinomycetes</taxon>
        <taxon>Pseudonocardiales</taxon>
        <taxon>Pseudonocardiaceae</taxon>
        <taxon>Saccharomonospora</taxon>
    </lineage>
</organism>
<dbReference type="GO" id="GO:0046872">
    <property type="term" value="F:metal ion binding"/>
    <property type="evidence" value="ECO:0007669"/>
    <property type="project" value="InterPro"/>
</dbReference>
<feature type="region of interest" description="Disordered" evidence="1">
    <location>
        <begin position="54"/>
        <end position="73"/>
    </location>
</feature>
<dbReference type="Proteomes" id="UP000002791">
    <property type="component" value="Chromosome"/>
</dbReference>
<feature type="domain" description="Mycothiol-dependent maleylpyruvate isomerase metal-binding" evidence="2">
    <location>
        <begin position="10"/>
        <end position="127"/>
    </location>
</feature>
<dbReference type="NCBIfam" id="TIGR03086">
    <property type="entry name" value="TIGR03086 family metal-binding protein"/>
    <property type="match status" value="1"/>
</dbReference>
<accession>H5XQD9</accession>
<dbReference type="InterPro" id="IPR017520">
    <property type="entry name" value="CHP03086"/>
</dbReference>
<sequence>MTTDFNSAVRVVADLLPQVTELAAPTPCERYTVADLLDHLDGLTIAFTLAARKESGPSADQAPAPDGANLPDDWRERIPRRLEELAQAWREPVAWEGTTKAGGVEMPGAQAGMVALTEVVVHGWDLARATGQFYAPEPEVLAAVHEHVNAIAAAGPVEGLFGPAVEVSADAPLLDRVIGLTGRDPKWRRR</sequence>
<dbReference type="HOGENOM" id="CLU_051661_2_0_11"/>
<gene>
    <name evidence="3" type="ORF">SaccyDRAFT_5078</name>
</gene>
<dbReference type="OrthoDB" id="5185819at2"/>
<dbReference type="Gene3D" id="1.20.120.450">
    <property type="entry name" value="dinb family like domain"/>
    <property type="match status" value="1"/>
</dbReference>
<dbReference type="RefSeq" id="WP_005460454.1">
    <property type="nucleotide sequence ID" value="NZ_CM001440.1"/>
</dbReference>
<evidence type="ECO:0000313" key="4">
    <source>
        <dbReference type="Proteomes" id="UP000002791"/>
    </source>
</evidence>
<dbReference type="eggNOG" id="ENOG5032B92">
    <property type="taxonomic scope" value="Bacteria"/>
</dbReference>
<dbReference type="STRING" id="882082.SaccyDRAFT_5078"/>
<dbReference type="InterPro" id="IPR017517">
    <property type="entry name" value="Maleyloyr_isom"/>
</dbReference>
<proteinExistence type="predicted"/>
<evidence type="ECO:0000313" key="3">
    <source>
        <dbReference type="EMBL" id="EHR63872.1"/>
    </source>
</evidence>
<dbReference type="NCBIfam" id="TIGR03083">
    <property type="entry name" value="maleylpyruvate isomerase family mycothiol-dependent enzyme"/>
    <property type="match status" value="1"/>
</dbReference>
<dbReference type="InterPro" id="IPR024344">
    <property type="entry name" value="MDMPI_metal-binding"/>
</dbReference>
<reference evidence="3 4" key="1">
    <citation type="submission" date="2011-11" db="EMBL/GenBank/DDBJ databases">
        <title>The Noncontiguous Finished sequence of Saccharomonospora cyanea NA-134.</title>
        <authorList>
            <consortium name="US DOE Joint Genome Institute"/>
            <person name="Lucas S."/>
            <person name="Han J."/>
            <person name="Lapidus A."/>
            <person name="Cheng J.-F."/>
            <person name="Goodwin L."/>
            <person name="Pitluck S."/>
            <person name="Peters L."/>
            <person name="Ovchinnikova G."/>
            <person name="Lu M."/>
            <person name="Detter J.C."/>
            <person name="Han C."/>
            <person name="Tapia R."/>
            <person name="Land M."/>
            <person name="Hauser L."/>
            <person name="Kyrpides N."/>
            <person name="Ivanova N."/>
            <person name="Pagani I."/>
            <person name="Brambilla E.-M."/>
            <person name="Klenk H.-P."/>
            <person name="Woyke T."/>
        </authorList>
    </citation>
    <scope>NUCLEOTIDE SEQUENCE [LARGE SCALE GENOMIC DNA]</scope>
    <source>
        <strain evidence="3 4">NA-134</strain>
    </source>
</reference>
<dbReference type="AlphaFoldDB" id="H5XQD9"/>
<dbReference type="InterPro" id="IPR034660">
    <property type="entry name" value="DinB/YfiT-like"/>
</dbReference>
<dbReference type="SUPFAM" id="SSF109854">
    <property type="entry name" value="DinB/YfiT-like putative metalloenzymes"/>
    <property type="match status" value="1"/>
</dbReference>
<evidence type="ECO:0000256" key="1">
    <source>
        <dbReference type="SAM" id="MobiDB-lite"/>
    </source>
</evidence>
<dbReference type="Pfam" id="PF11716">
    <property type="entry name" value="MDMPI_N"/>
    <property type="match status" value="1"/>
</dbReference>
<keyword evidence="4" id="KW-1185">Reference proteome</keyword>